<organism evidence="6 7">
    <name type="scientific">Heyndrickxia sporothermodurans</name>
    <dbReference type="NCBI Taxonomy" id="46224"/>
    <lineage>
        <taxon>Bacteria</taxon>
        <taxon>Bacillati</taxon>
        <taxon>Bacillota</taxon>
        <taxon>Bacilli</taxon>
        <taxon>Bacillales</taxon>
        <taxon>Bacillaceae</taxon>
        <taxon>Heyndrickxia</taxon>
    </lineage>
</organism>
<dbReference type="NCBIfam" id="NF033517">
    <property type="entry name" value="transpos_IS66"/>
    <property type="match status" value="1"/>
</dbReference>
<protein>
    <submittedName>
        <fullName evidence="6">IS66 family transposase</fullName>
    </submittedName>
</protein>
<gene>
    <name evidence="6" type="ORF">JGZ69_01255</name>
</gene>
<dbReference type="EMBL" id="CP066701">
    <property type="protein sequence ID" value="QQX25662.1"/>
    <property type="molecule type" value="Genomic_DNA"/>
</dbReference>
<name>A0AB37HDH5_9BACI</name>
<feature type="domain" description="Transposase IS66 central" evidence="3">
    <location>
        <begin position="196"/>
        <end position="473"/>
    </location>
</feature>
<feature type="domain" description="Transposase TnpC homeodomain" evidence="5">
    <location>
        <begin position="47"/>
        <end position="112"/>
    </location>
</feature>
<dbReference type="InterPro" id="IPR052344">
    <property type="entry name" value="Transposase-related"/>
</dbReference>
<keyword evidence="1" id="KW-0175">Coiled coil</keyword>
<evidence type="ECO:0000259" key="3">
    <source>
        <dbReference type="Pfam" id="PF03050"/>
    </source>
</evidence>
<evidence type="ECO:0000313" key="6">
    <source>
        <dbReference type="EMBL" id="QQX25662.1"/>
    </source>
</evidence>
<evidence type="ECO:0000259" key="5">
    <source>
        <dbReference type="Pfam" id="PF13007"/>
    </source>
</evidence>
<sequence>MVNTSSNNKNPYGKLIRLLEEQLAHSNQQNKDLSKKLDQSTKQIEALTEQIRHLTKLLYGSKSEKSKYNVPDGQGSLFDDDPAFSEPEHTEEQSQQTISYTVVRKVKSKKRNDSLHDGIEVEAIHHHPKNTICDCCQGQMIEIGSTLVREEAKFIPAKMMKVQHIEHAYECKDCKVDSSQPAQIKRGKAPQPAIQRSIASPSVLAKVIYDKFAQYLPLYRQVKEWNRYGLNTNDKNLSNWVIRVAHDWLLPVYERMKELMMAKSVLHVDETYGQIINRSDGKSGQANAYNWVFRSVPSQGGPTMTLFQSALSRARSVLESFIEGFSGTIVCDGYSAYDKLEGVNFANCWAHVRRYWLKADSKNGRIGVKYCDDLYRLERQFKRLSPSKRRKKRQKYSKPIVEEFLHWVETSPFYGKNALAKAAEYTLNRANGLKLFLNDGRIEMDNNPAENAIRPNVIGRKNWLFSVSEAGAKANAICLSIAETAKSNGVDFYEYIKKLFTDLPNLGVQQNPEILDQYMPWSKMIQAECSK</sequence>
<feature type="domain" description="Transposase IS66 zinc-finger binding" evidence="4">
    <location>
        <begin position="131"/>
        <end position="174"/>
    </location>
</feature>
<dbReference type="AlphaFoldDB" id="A0AB37HDH5"/>
<dbReference type="InterPro" id="IPR024474">
    <property type="entry name" value="Znf_dom_IS66"/>
</dbReference>
<feature type="coiled-coil region" evidence="1">
    <location>
        <begin position="16"/>
        <end position="57"/>
    </location>
</feature>
<dbReference type="PANTHER" id="PTHR33678">
    <property type="entry name" value="BLL1576 PROTEIN"/>
    <property type="match status" value="1"/>
</dbReference>
<dbReference type="InterPro" id="IPR004291">
    <property type="entry name" value="Transposase_IS66_central"/>
</dbReference>
<dbReference type="InterPro" id="IPR024463">
    <property type="entry name" value="Transposase_TnpC_homeodom"/>
</dbReference>
<proteinExistence type="predicted"/>
<evidence type="ECO:0000256" key="1">
    <source>
        <dbReference type="SAM" id="Coils"/>
    </source>
</evidence>
<evidence type="ECO:0000256" key="2">
    <source>
        <dbReference type="SAM" id="MobiDB-lite"/>
    </source>
</evidence>
<dbReference type="Pfam" id="PF13005">
    <property type="entry name" value="zf-IS66"/>
    <property type="match status" value="1"/>
</dbReference>
<dbReference type="Pfam" id="PF03050">
    <property type="entry name" value="DDE_Tnp_IS66"/>
    <property type="match status" value="1"/>
</dbReference>
<evidence type="ECO:0000259" key="4">
    <source>
        <dbReference type="Pfam" id="PF13005"/>
    </source>
</evidence>
<dbReference type="KEGG" id="hspo:JGZ69_01255"/>
<reference evidence="6 7" key="1">
    <citation type="submission" date="2020-12" db="EMBL/GenBank/DDBJ databases">
        <title>Taxonomic evaluation of the Bacillus sporothermodurans group of bacteria based on whole genome sequences.</title>
        <authorList>
            <person name="Fiedler G."/>
            <person name="Herbstmann A.-D."/>
            <person name="Doll E."/>
            <person name="Wenning M."/>
            <person name="Brinks E."/>
            <person name="Kabisch J."/>
            <person name="Breitenwieser F."/>
            <person name="Lappann M."/>
            <person name="Boehnlein C."/>
            <person name="Franz C."/>
        </authorList>
    </citation>
    <scope>NUCLEOTIDE SEQUENCE [LARGE SCALE GENOMIC DNA]</scope>
    <source>
        <strain evidence="6 7">DSM 10599</strain>
    </source>
</reference>
<dbReference type="Proteomes" id="UP000595512">
    <property type="component" value="Chromosome"/>
</dbReference>
<dbReference type="Pfam" id="PF13007">
    <property type="entry name" value="LZ_Tnp_IS66"/>
    <property type="match status" value="1"/>
</dbReference>
<dbReference type="PANTHER" id="PTHR33678:SF1">
    <property type="entry name" value="BLL1576 PROTEIN"/>
    <property type="match status" value="1"/>
</dbReference>
<accession>A0AB37HDH5</accession>
<dbReference type="RefSeq" id="WP_202299823.1">
    <property type="nucleotide sequence ID" value="NZ_CP066701.1"/>
</dbReference>
<feature type="region of interest" description="Disordered" evidence="2">
    <location>
        <begin position="63"/>
        <end position="97"/>
    </location>
</feature>
<evidence type="ECO:0000313" key="7">
    <source>
        <dbReference type="Proteomes" id="UP000595512"/>
    </source>
</evidence>